<dbReference type="InterPro" id="IPR001119">
    <property type="entry name" value="SLH_dom"/>
</dbReference>
<dbReference type="Pfam" id="PF00395">
    <property type="entry name" value="SLH"/>
    <property type="match status" value="1"/>
</dbReference>
<evidence type="ECO:0000256" key="1">
    <source>
        <dbReference type="ARBA" id="ARBA00022737"/>
    </source>
</evidence>
<reference evidence="4 5" key="1">
    <citation type="submission" date="2020-07" db="EMBL/GenBank/DDBJ databases">
        <title>Vallitalea guaymasensis genome.</title>
        <authorList>
            <person name="Postec A."/>
        </authorList>
    </citation>
    <scope>NUCLEOTIDE SEQUENCE [LARGE SCALE GENOMIC DNA]</scope>
    <source>
        <strain evidence="4 5">Ra1766G1</strain>
    </source>
</reference>
<evidence type="ECO:0000259" key="3">
    <source>
        <dbReference type="PROSITE" id="PS51272"/>
    </source>
</evidence>
<sequence>MNKKIVILLVSILVTLNIAAVPASAATDRQNYAGDQLHTLGLLKGYTDGTLALDNNIRRSEVTALLVRALGYSDKEVPGEGKQFSDVKADYWAVPDIQKAYKLKLIVGDTGGTFRPLDNISYAEVVTILVNALGKNDNLEGEWPTNYIDRAKEIGIIPQENNGDIRRKVTRGEVSVLIWDTILVNLNK</sequence>
<dbReference type="Proteomes" id="UP000677305">
    <property type="component" value="Chromosome"/>
</dbReference>
<feature type="chain" id="PRO_5035186643" evidence="2">
    <location>
        <begin position="26"/>
        <end position="188"/>
    </location>
</feature>
<feature type="signal peptide" evidence="2">
    <location>
        <begin position="1"/>
        <end position="25"/>
    </location>
</feature>
<keyword evidence="5" id="KW-1185">Reference proteome</keyword>
<dbReference type="AlphaFoldDB" id="A0A8J8MB55"/>
<feature type="domain" description="SLH" evidence="3">
    <location>
        <begin position="16"/>
        <end position="79"/>
    </location>
</feature>
<evidence type="ECO:0000256" key="2">
    <source>
        <dbReference type="SAM" id="SignalP"/>
    </source>
</evidence>
<evidence type="ECO:0000313" key="4">
    <source>
        <dbReference type="EMBL" id="QUH29673.1"/>
    </source>
</evidence>
<dbReference type="EMBL" id="CP058561">
    <property type="protein sequence ID" value="QUH29673.1"/>
    <property type="molecule type" value="Genomic_DNA"/>
</dbReference>
<proteinExistence type="predicted"/>
<keyword evidence="2" id="KW-0732">Signal</keyword>
<protein>
    <submittedName>
        <fullName evidence="4">S-layer homology domain-containing protein</fullName>
    </submittedName>
</protein>
<dbReference type="RefSeq" id="WP_193774523.1">
    <property type="nucleotide sequence ID" value="NZ_CAJXUH010000009.1"/>
</dbReference>
<feature type="domain" description="SLH" evidence="3">
    <location>
        <begin position="80"/>
        <end position="143"/>
    </location>
</feature>
<name>A0A8J8MB55_9FIRM</name>
<accession>A0A8J8MB55</accession>
<gene>
    <name evidence="4" type="ORF">HYG85_12485</name>
</gene>
<dbReference type="PROSITE" id="PS51272">
    <property type="entry name" value="SLH"/>
    <property type="match status" value="2"/>
</dbReference>
<dbReference type="KEGG" id="vgu:HYG85_12485"/>
<organism evidence="4 5">
    <name type="scientific">Vallitalea guaymasensis</name>
    <dbReference type="NCBI Taxonomy" id="1185412"/>
    <lineage>
        <taxon>Bacteria</taxon>
        <taxon>Bacillati</taxon>
        <taxon>Bacillota</taxon>
        <taxon>Clostridia</taxon>
        <taxon>Lachnospirales</taxon>
        <taxon>Vallitaleaceae</taxon>
        <taxon>Vallitalea</taxon>
    </lineage>
</organism>
<evidence type="ECO:0000313" key="5">
    <source>
        <dbReference type="Proteomes" id="UP000677305"/>
    </source>
</evidence>
<keyword evidence="1" id="KW-0677">Repeat</keyword>